<dbReference type="GeneID" id="88225099"/>
<dbReference type="KEGG" id="mca:MCA2931"/>
<protein>
    <submittedName>
        <fullName evidence="1">Uncharacterized protein</fullName>
    </submittedName>
</protein>
<dbReference type="AlphaFoldDB" id="Q602X7"/>
<organism evidence="1 2">
    <name type="scientific">Methylococcus capsulatus (strain ATCC 33009 / NCIMB 11132 / Bath)</name>
    <dbReference type="NCBI Taxonomy" id="243233"/>
    <lineage>
        <taxon>Bacteria</taxon>
        <taxon>Pseudomonadati</taxon>
        <taxon>Pseudomonadota</taxon>
        <taxon>Gammaproteobacteria</taxon>
        <taxon>Methylococcales</taxon>
        <taxon>Methylococcaceae</taxon>
        <taxon>Methylococcus</taxon>
    </lineage>
</organism>
<dbReference type="Proteomes" id="UP000006821">
    <property type="component" value="Chromosome"/>
</dbReference>
<reference evidence="1 2" key="1">
    <citation type="journal article" date="2004" name="PLoS Biol.">
        <title>Genomic insights into methanotrophy: the complete genome sequence of Methylococcus capsulatus (Bath).</title>
        <authorList>
            <person name="Ward N.L."/>
            <person name="Larsen O."/>
            <person name="Sakwa J."/>
            <person name="Bruseth L."/>
            <person name="Khouri H.M."/>
            <person name="Durkin A.S."/>
            <person name="Dimitrov G."/>
            <person name="Jiang L."/>
            <person name="Scanlan D."/>
            <person name="Kang K.H."/>
            <person name="Lewis M.R."/>
            <person name="Nelson K.E."/>
            <person name="Methe B.A."/>
            <person name="Wu M."/>
            <person name="Heidelberg J.F."/>
            <person name="Paulsen I.T."/>
            <person name="Fouts D.E."/>
            <person name="Ravel J."/>
            <person name="Tettelin H."/>
            <person name="Ren Q."/>
            <person name="Read T.D."/>
            <person name="DeBoy R.T."/>
            <person name="Seshadri R."/>
            <person name="Salzberg S.L."/>
            <person name="Jensen H.B."/>
            <person name="Birkeland N.K."/>
            <person name="Nelson W.C."/>
            <person name="Dodson R.J."/>
            <person name="Grindhaug S.H."/>
            <person name="Holt I.E."/>
            <person name="Eidhammer I."/>
            <person name="Jonasen I."/>
            <person name="Vanaken S."/>
            <person name="Utterback T.R."/>
            <person name="Feldblyum T.V."/>
            <person name="Fraser C.M."/>
            <person name="Lillehaug J.R."/>
            <person name="Eisen J.A."/>
        </authorList>
    </citation>
    <scope>NUCLEOTIDE SEQUENCE [LARGE SCALE GENOMIC DNA]</scope>
    <source>
        <strain evidence="2">ATCC 33009 / NCIMB 11132 / Bath</strain>
    </source>
</reference>
<gene>
    <name evidence="1" type="ordered locus">MCA2931</name>
</gene>
<proteinExistence type="predicted"/>
<evidence type="ECO:0000313" key="2">
    <source>
        <dbReference type="Proteomes" id="UP000006821"/>
    </source>
</evidence>
<dbReference type="HOGENOM" id="CLU_2023984_0_0_6"/>
<dbReference type="STRING" id="243233.MCA2931"/>
<dbReference type="RefSeq" id="WP_010962125.1">
    <property type="nucleotide sequence ID" value="NC_002977.6"/>
</dbReference>
<accession>Q602X7</accession>
<evidence type="ECO:0000313" key="1">
    <source>
        <dbReference type="EMBL" id="AAU90975.1"/>
    </source>
</evidence>
<name>Q602X7_METCA</name>
<dbReference type="EMBL" id="AE017282">
    <property type="protein sequence ID" value="AAU90975.1"/>
    <property type="molecule type" value="Genomic_DNA"/>
</dbReference>
<sequence>MGKYLPDIRQGDTYRVRIRYPKGSNIAGYIHWLALRTAIGTEPPLLLLRSVVGEHPSDQPEDGIAYLEATPEQTAALPANKRCVYGLLAKTPSGEVKTLRPPLKDPLDDRILIVPRGGADGV</sequence>